<keyword evidence="11" id="KW-1185">Reference proteome</keyword>
<evidence type="ECO:0000313" key="11">
    <source>
        <dbReference type="Proteomes" id="UP000807159"/>
    </source>
</evidence>
<reference evidence="10" key="1">
    <citation type="journal article" date="2021" name="J. Hered.">
        <title>Genome Assembly of Salicaceae Populus deltoides (Eastern Cottonwood) I-69 Based on Nanopore Sequencing and Hi-C Technologies.</title>
        <authorList>
            <person name="Bai S."/>
            <person name="Wu H."/>
            <person name="Zhang J."/>
            <person name="Pan Z."/>
            <person name="Zhao W."/>
            <person name="Li Z."/>
            <person name="Tong C."/>
        </authorList>
    </citation>
    <scope>NUCLEOTIDE SEQUENCE</scope>
    <source>
        <tissue evidence="10">Leaf</tissue>
    </source>
</reference>
<dbReference type="GO" id="GO:0016020">
    <property type="term" value="C:membrane"/>
    <property type="evidence" value="ECO:0007669"/>
    <property type="project" value="UniProtKB-SubCell"/>
</dbReference>
<accession>A0A8T2WY15</accession>
<evidence type="ECO:0000256" key="9">
    <source>
        <dbReference type="ARBA" id="ARBA00023136"/>
    </source>
</evidence>
<name>A0A8T2WY15_POPDE</name>
<comment type="cofactor">
    <cofactor evidence="1">
        <name>heme</name>
        <dbReference type="ChEBI" id="CHEBI:30413"/>
    </cofactor>
</comment>
<dbReference type="PANTHER" id="PTHR47943">
    <property type="entry name" value="CYTOCHROME P450 93A3-LIKE"/>
    <property type="match status" value="1"/>
</dbReference>
<comment type="similarity">
    <text evidence="3">Belongs to the cytochrome P450 family.</text>
</comment>
<dbReference type="PANTHER" id="PTHR47943:SF8">
    <property type="entry name" value="CYTOCHROME P450"/>
    <property type="match status" value="1"/>
</dbReference>
<evidence type="ECO:0000256" key="8">
    <source>
        <dbReference type="ARBA" id="ARBA00023033"/>
    </source>
</evidence>
<evidence type="ECO:0000313" key="10">
    <source>
        <dbReference type="EMBL" id="KAH8485640.1"/>
    </source>
</evidence>
<dbReference type="Proteomes" id="UP000807159">
    <property type="component" value="Chromosome 16"/>
</dbReference>
<evidence type="ECO:0000256" key="5">
    <source>
        <dbReference type="ARBA" id="ARBA00022723"/>
    </source>
</evidence>
<evidence type="ECO:0000256" key="7">
    <source>
        <dbReference type="ARBA" id="ARBA00023004"/>
    </source>
</evidence>
<evidence type="ECO:0000256" key="2">
    <source>
        <dbReference type="ARBA" id="ARBA00004370"/>
    </source>
</evidence>
<organism evidence="10 11">
    <name type="scientific">Populus deltoides</name>
    <name type="common">Eastern poplar</name>
    <name type="synonym">Eastern cottonwood</name>
    <dbReference type="NCBI Taxonomy" id="3696"/>
    <lineage>
        <taxon>Eukaryota</taxon>
        <taxon>Viridiplantae</taxon>
        <taxon>Streptophyta</taxon>
        <taxon>Embryophyta</taxon>
        <taxon>Tracheophyta</taxon>
        <taxon>Spermatophyta</taxon>
        <taxon>Magnoliopsida</taxon>
        <taxon>eudicotyledons</taxon>
        <taxon>Gunneridae</taxon>
        <taxon>Pentapetalae</taxon>
        <taxon>rosids</taxon>
        <taxon>fabids</taxon>
        <taxon>Malpighiales</taxon>
        <taxon>Salicaceae</taxon>
        <taxon>Saliceae</taxon>
        <taxon>Populus</taxon>
    </lineage>
</organism>
<dbReference type="GO" id="GO:0046872">
    <property type="term" value="F:metal ion binding"/>
    <property type="evidence" value="ECO:0007669"/>
    <property type="project" value="UniProtKB-KW"/>
</dbReference>
<keyword evidence="7" id="KW-0408">Iron</keyword>
<proteinExistence type="inferred from homology"/>
<dbReference type="EMBL" id="JACEGQ020000016">
    <property type="protein sequence ID" value="KAH8485640.1"/>
    <property type="molecule type" value="Genomic_DNA"/>
</dbReference>
<comment type="subcellular location">
    <subcellularLocation>
        <location evidence="2">Membrane</location>
    </subcellularLocation>
</comment>
<sequence length="119" mass="13733">MVIGNICVEDPNLPIEIRKLVGDVMENAAKFSFNEVFGPLNRFDLLGKGKRLVSATRKYDKLLEQLMKKYEDNFDMLINSTGDEEQKDVMIILMEAYKDTNSELKLTRMHIKKLFLVSS</sequence>
<evidence type="ECO:0000256" key="6">
    <source>
        <dbReference type="ARBA" id="ARBA00023002"/>
    </source>
</evidence>
<dbReference type="AlphaFoldDB" id="A0A8T2WY15"/>
<evidence type="ECO:0000256" key="4">
    <source>
        <dbReference type="ARBA" id="ARBA00022617"/>
    </source>
</evidence>
<keyword evidence="9" id="KW-0472">Membrane</keyword>
<protein>
    <submittedName>
        <fullName evidence="10">Uncharacterized protein</fullName>
    </submittedName>
</protein>
<comment type="caution">
    <text evidence="10">The sequence shown here is derived from an EMBL/GenBank/DDBJ whole genome shotgun (WGS) entry which is preliminary data.</text>
</comment>
<gene>
    <name evidence="10" type="ORF">H0E87_027176</name>
</gene>
<dbReference type="GO" id="GO:0004497">
    <property type="term" value="F:monooxygenase activity"/>
    <property type="evidence" value="ECO:0007669"/>
    <property type="project" value="UniProtKB-KW"/>
</dbReference>
<keyword evidence="6" id="KW-0560">Oxidoreductase</keyword>
<evidence type="ECO:0000256" key="3">
    <source>
        <dbReference type="ARBA" id="ARBA00010617"/>
    </source>
</evidence>
<keyword evidence="5" id="KW-0479">Metal-binding</keyword>
<evidence type="ECO:0000256" key="1">
    <source>
        <dbReference type="ARBA" id="ARBA00001971"/>
    </source>
</evidence>
<keyword evidence="8" id="KW-0503">Monooxygenase</keyword>
<keyword evidence="4" id="KW-0349">Heme</keyword>